<sequence>MAACGVTGSGFRIFLGKQLLRNSVNKMIQPLHSFDALHVAWFSLLHDYWNRAGIVRVLRHVLIVVANTRGLVVRAVVQNLRRKYDFVEGWSMMLARAMNEDRNRDRLRLTPNCIAATLTSCWEKKVTRSVEVESCRVEFKLVLGDQAFTVHLTRMFKLRLDDPAPAFSSNNANAGCFKFQNMGD</sequence>
<keyword evidence="2" id="KW-1185">Reference proteome</keyword>
<evidence type="ECO:0000313" key="1">
    <source>
        <dbReference type="EMBL" id="KAF9676758.1"/>
    </source>
</evidence>
<dbReference type="AlphaFoldDB" id="A0A835JX83"/>
<protein>
    <submittedName>
        <fullName evidence="1">Uncharacterized protein</fullName>
    </submittedName>
</protein>
<comment type="caution">
    <text evidence="1">The sequence shown here is derived from an EMBL/GenBank/DDBJ whole genome shotgun (WGS) entry which is preliminary data.</text>
</comment>
<reference evidence="1 2" key="1">
    <citation type="submission" date="2020-10" db="EMBL/GenBank/DDBJ databases">
        <title>Plant Genome Project.</title>
        <authorList>
            <person name="Zhang R.-G."/>
        </authorList>
    </citation>
    <scope>NUCLEOTIDE SEQUENCE [LARGE SCALE GENOMIC DNA]</scope>
    <source>
        <strain evidence="1">FAFU-HL-1</strain>
        <tissue evidence="1">Leaf</tissue>
    </source>
</reference>
<accession>A0A835JX83</accession>
<gene>
    <name evidence="1" type="ORF">SADUNF_Sadunf08G0036200</name>
</gene>
<dbReference type="EMBL" id="JADGMS010000008">
    <property type="protein sequence ID" value="KAF9676758.1"/>
    <property type="molecule type" value="Genomic_DNA"/>
</dbReference>
<evidence type="ECO:0000313" key="2">
    <source>
        <dbReference type="Proteomes" id="UP000657918"/>
    </source>
</evidence>
<dbReference type="Proteomes" id="UP000657918">
    <property type="component" value="Chromosome 8"/>
</dbReference>
<organism evidence="1 2">
    <name type="scientific">Salix dunnii</name>
    <dbReference type="NCBI Taxonomy" id="1413687"/>
    <lineage>
        <taxon>Eukaryota</taxon>
        <taxon>Viridiplantae</taxon>
        <taxon>Streptophyta</taxon>
        <taxon>Embryophyta</taxon>
        <taxon>Tracheophyta</taxon>
        <taxon>Spermatophyta</taxon>
        <taxon>Magnoliopsida</taxon>
        <taxon>eudicotyledons</taxon>
        <taxon>Gunneridae</taxon>
        <taxon>Pentapetalae</taxon>
        <taxon>rosids</taxon>
        <taxon>fabids</taxon>
        <taxon>Malpighiales</taxon>
        <taxon>Salicaceae</taxon>
        <taxon>Saliceae</taxon>
        <taxon>Salix</taxon>
    </lineage>
</organism>
<name>A0A835JX83_9ROSI</name>
<proteinExistence type="predicted"/>